<dbReference type="GO" id="GO:0005737">
    <property type="term" value="C:cytoplasm"/>
    <property type="evidence" value="ECO:0007669"/>
    <property type="project" value="TreeGrafter"/>
</dbReference>
<dbReference type="GO" id="GO:0009738">
    <property type="term" value="P:abscisic acid-activated signaling pathway"/>
    <property type="evidence" value="ECO:0007669"/>
    <property type="project" value="InterPro"/>
</dbReference>
<comment type="similarity">
    <text evidence="1">Belongs to the BetVI family.</text>
</comment>
<keyword evidence="5" id="KW-1185">Reference proteome</keyword>
<dbReference type="InterPro" id="IPR024949">
    <property type="entry name" value="Bet_v_I_allergen"/>
</dbReference>
<evidence type="ECO:0000313" key="5">
    <source>
        <dbReference type="Proteomes" id="UP000636800"/>
    </source>
</evidence>
<dbReference type="Gene3D" id="3.30.530.20">
    <property type="match status" value="1"/>
</dbReference>
<evidence type="ECO:0000259" key="2">
    <source>
        <dbReference type="SMART" id="SM01037"/>
    </source>
</evidence>
<evidence type="ECO:0000256" key="1">
    <source>
        <dbReference type="ARBA" id="ARBA00009744"/>
    </source>
</evidence>
<accession>A0A835UA45</accession>
<dbReference type="Pfam" id="PF00407">
    <property type="entry name" value="Bet_v_1"/>
    <property type="match status" value="1"/>
</dbReference>
<evidence type="ECO:0000313" key="6">
    <source>
        <dbReference type="Proteomes" id="UP000639772"/>
    </source>
</evidence>
<evidence type="ECO:0000313" key="4">
    <source>
        <dbReference type="EMBL" id="KAG0453610.1"/>
    </source>
</evidence>
<gene>
    <name evidence="4" type="ORF">HPP92_024914</name>
    <name evidence="3" type="ORF">HPP92_025197</name>
</gene>
<dbReference type="EMBL" id="JADCNL010000014">
    <property type="protein sequence ID" value="KAG0452533.1"/>
    <property type="molecule type" value="Genomic_DNA"/>
</dbReference>
<dbReference type="GO" id="GO:0004864">
    <property type="term" value="F:protein phosphatase inhibitor activity"/>
    <property type="evidence" value="ECO:0007669"/>
    <property type="project" value="InterPro"/>
</dbReference>
<dbReference type="FunFam" id="3.30.530.20:FF:000007">
    <property type="entry name" value="Major pollen allergen Bet v 1-A"/>
    <property type="match status" value="1"/>
</dbReference>
<protein>
    <recommendedName>
        <fullName evidence="2">Bet v I/Major latex protein domain-containing protein</fullName>
    </recommendedName>
</protein>
<dbReference type="InterPro" id="IPR023393">
    <property type="entry name" value="START-like_dom_sf"/>
</dbReference>
<dbReference type="EMBL" id="JADCNM010000014">
    <property type="protein sequence ID" value="KAG0453610.1"/>
    <property type="molecule type" value="Genomic_DNA"/>
</dbReference>
<dbReference type="Proteomes" id="UP000639772">
    <property type="component" value="Unassembled WGS sequence"/>
</dbReference>
<dbReference type="PANTHER" id="PTHR31213:SF201">
    <property type="entry name" value="OS03G0300400 PROTEIN"/>
    <property type="match status" value="1"/>
</dbReference>
<dbReference type="GO" id="GO:0010427">
    <property type="term" value="F:abscisic acid binding"/>
    <property type="evidence" value="ECO:0007669"/>
    <property type="project" value="InterPro"/>
</dbReference>
<sequence>MTSSWTVEIETQVPADRLFKAACVEWHNIGPKLFPGVISDVVLVSGSGGPGSIRQINYAPGSPCPLVKERLEFLDHDKLETELFLLEGGDLGKYLKSARTHFKVEPKGSGSVLKVVENYEPLPEAAGSDDYIKQEKEGIVGMIKATEAFLLANPDAFV</sequence>
<dbReference type="InterPro" id="IPR000916">
    <property type="entry name" value="Bet_v_I/MLP"/>
</dbReference>
<dbReference type="SMART" id="SM01037">
    <property type="entry name" value="Bet_v_1"/>
    <property type="match status" value="1"/>
</dbReference>
<feature type="domain" description="Bet v I/Major latex protein" evidence="2">
    <location>
        <begin position="1"/>
        <end position="153"/>
    </location>
</feature>
<dbReference type="GO" id="GO:0006952">
    <property type="term" value="P:defense response"/>
    <property type="evidence" value="ECO:0007669"/>
    <property type="project" value="InterPro"/>
</dbReference>
<name>A0A835UA45_VANPL</name>
<comment type="caution">
    <text evidence="4">The sequence shown here is derived from an EMBL/GenBank/DDBJ whole genome shotgun (WGS) entry which is preliminary data.</text>
</comment>
<proteinExistence type="inferred from homology"/>
<reference evidence="5 6" key="1">
    <citation type="journal article" date="2020" name="Nat. Food">
        <title>A phased Vanilla planifolia genome enables genetic improvement of flavour and production.</title>
        <authorList>
            <person name="Hasing T."/>
            <person name="Tang H."/>
            <person name="Brym M."/>
            <person name="Khazi F."/>
            <person name="Huang T."/>
            <person name="Chambers A.H."/>
        </authorList>
    </citation>
    <scope>NUCLEOTIDE SEQUENCE [LARGE SCALE GENOMIC DNA]</scope>
    <source>
        <tissue evidence="4">Leaf</tissue>
    </source>
</reference>
<dbReference type="GO" id="GO:0005634">
    <property type="term" value="C:nucleus"/>
    <property type="evidence" value="ECO:0007669"/>
    <property type="project" value="TreeGrafter"/>
</dbReference>
<dbReference type="CDD" id="cd07816">
    <property type="entry name" value="Bet_v1-like"/>
    <property type="match status" value="1"/>
</dbReference>
<organism evidence="4 6">
    <name type="scientific">Vanilla planifolia</name>
    <name type="common">Vanilla</name>
    <dbReference type="NCBI Taxonomy" id="51239"/>
    <lineage>
        <taxon>Eukaryota</taxon>
        <taxon>Viridiplantae</taxon>
        <taxon>Streptophyta</taxon>
        <taxon>Embryophyta</taxon>
        <taxon>Tracheophyta</taxon>
        <taxon>Spermatophyta</taxon>
        <taxon>Magnoliopsida</taxon>
        <taxon>Liliopsida</taxon>
        <taxon>Asparagales</taxon>
        <taxon>Orchidaceae</taxon>
        <taxon>Vanilloideae</taxon>
        <taxon>Vanilleae</taxon>
        <taxon>Vanilla</taxon>
    </lineage>
</organism>
<evidence type="ECO:0000313" key="3">
    <source>
        <dbReference type="EMBL" id="KAG0452533.1"/>
    </source>
</evidence>
<dbReference type="PANTHER" id="PTHR31213">
    <property type="entry name" value="OS08G0374000 PROTEIN-RELATED"/>
    <property type="match status" value="1"/>
</dbReference>
<dbReference type="OrthoDB" id="1500546at2759"/>
<dbReference type="SUPFAM" id="SSF55961">
    <property type="entry name" value="Bet v1-like"/>
    <property type="match status" value="1"/>
</dbReference>
<dbReference type="AlphaFoldDB" id="A0A835UA45"/>
<dbReference type="Proteomes" id="UP000636800">
    <property type="component" value="Unassembled WGS sequence"/>
</dbReference>
<dbReference type="PRINTS" id="PR00634">
    <property type="entry name" value="BETALLERGEN"/>
</dbReference>
<dbReference type="GO" id="GO:0038023">
    <property type="term" value="F:signaling receptor activity"/>
    <property type="evidence" value="ECO:0007669"/>
    <property type="project" value="InterPro"/>
</dbReference>
<dbReference type="InterPro" id="IPR050279">
    <property type="entry name" value="Plant_def-hormone_signal"/>
</dbReference>